<name>A0A9P0CJC7_9CUCU</name>
<dbReference type="AlphaFoldDB" id="A0A9P0CJC7"/>
<dbReference type="OrthoDB" id="6736457at2759"/>
<evidence type="ECO:0000256" key="1">
    <source>
        <dbReference type="SAM" id="SignalP"/>
    </source>
</evidence>
<keyword evidence="1" id="KW-0732">Signal</keyword>
<keyword evidence="3" id="KW-1185">Reference proteome</keyword>
<dbReference type="EMBL" id="OV651822">
    <property type="protein sequence ID" value="CAH1100500.1"/>
    <property type="molecule type" value="Genomic_DNA"/>
</dbReference>
<organism evidence="2 3">
    <name type="scientific">Psylliodes chrysocephalus</name>
    <dbReference type="NCBI Taxonomy" id="3402493"/>
    <lineage>
        <taxon>Eukaryota</taxon>
        <taxon>Metazoa</taxon>
        <taxon>Ecdysozoa</taxon>
        <taxon>Arthropoda</taxon>
        <taxon>Hexapoda</taxon>
        <taxon>Insecta</taxon>
        <taxon>Pterygota</taxon>
        <taxon>Neoptera</taxon>
        <taxon>Endopterygota</taxon>
        <taxon>Coleoptera</taxon>
        <taxon>Polyphaga</taxon>
        <taxon>Cucujiformia</taxon>
        <taxon>Chrysomeloidea</taxon>
        <taxon>Chrysomelidae</taxon>
        <taxon>Galerucinae</taxon>
        <taxon>Alticini</taxon>
        <taxon>Psylliodes</taxon>
    </lineage>
</organism>
<sequence>MKVLVLLSLVALCFATQLSSGKHVTVGQDGTVTIIGTQGREILIYKNLFNPRKVDIVLRSPMGFTRKVEVDETNNMMDVNVNTLDKLRLFQHSTYFNTPMEQITQADVLAHLFRQHEGIVEEPTFQTILEHIQTLVKSGHLHESVYDVLMNLEHLYMIEELKSGHQIMGNGEVMEEVLPKMMTKDVVYPLESELVHGVRDVMPDEEIVPEYLTPMTFQEYLKYKTHGAQGLWNVEHLTPVQMLLKHIKQQHQMEQTLGEETMTGNVLNQDNMKQGYNKYSQQVPQMQVMGFQKLIQKLKFNNVAPQQWTQGQVVPQQWTQGQVVPQHWTQGQVVPQQWMQSGVIPQQWTQGQVVPQQWMHSGVVPQQWMHSGVVPQQWMHSEVVPQQWMHNGVVPQQWTQGQVVPEQWMQNEVVPQQWTQGKVVPQQVLNHLVGLERMMEQGQILPQEFNMLKQHYQRMMMMKMMM</sequence>
<evidence type="ECO:0000313" key="3">
    <source>
        <dbReference type="Proteomes" id="UP001153636"/>
    </source>
</evidence>
<proteinExistence type="predicted"/>
<dbReference type="Proteomes" id="UP001153636">
    <property type="component" value="Chromosome 10"/>
</dbReference>
<feature type="chain" id="PRO_5040418615" evidence="1">
    <location>
        <begin position="16"/>
        <end position="466"/>
    </location>
</feature>
<feature type="signal peptide" evidence="1">
    <location>
        <begin position="1"/>
        <end position="15"/>
    </location>
</feature>
<evidence type="ECO:0000313" key="2">
    <source>
        <dbReference type="EMBL" id="CAH1100500.1"/>
    </source>
</evidence>
<reference evidence="2" key="1">
    <citation type="submission" date="2022-01" db="EMBL/GenBank/DDBJ databases">
        <authorList>
            <person name="King R."/>
        </authorList>
    </citation>
    <scope>NUCLEOTIDE SEQUENCE</scope>
</reference>
<accession>A0A9P0CJC7</accession>
<gene>
    <name evidence="2" type="ORF">PSYICH_LOCUS1754</name>
</gene>
<protein>
    <submittedName>
        <fullName evidence="2">Uncharacterized protein</fullName>
    </submittedName>
</protein>